<name>A0A1W1CZ61_9ZZZZ</name>
<reference evidence="1" key="1">
    <citation type="submission" date="2016-10" db="EMBL/GenBank/DDBJ databases">
        <authorList>
            <person name="de Groot N.N."/>
        </authorList>
    </citation>
    <scope>NUCLEOTIDE SEQUENCE</scope>
</reference>
<dbReference type="AlphaFoldDB" id="A0A1W1CZ61"/>
<dbReference type="EMBL" id="FPHH01000161">
    <property type="protein sequence ID" value="SFV70911.1"/>
    <property type="molecule type" value="Genomic_DNA"/>
</dbReference>
<sequence>MKKLNKVEIEQLNRLNNKLIAIEKYIYDICLKHHQSAIQKILKKEDGILDYEMEVYYLFYGDTYVKKSDEEDSEYLLADWSEAIKPILLRDDKWHGINDGNDHNTTSVFQKQESLNVQKHCWLLHSLYDHQGLSWEDIFKIDSVYFDVKIQYEYESKISL</sequence>
<proteinExistence type="predicted"/>
<protein>
    <submittedName>
        <fullName evidence="1">Uncharacterized protein</fullName>
    </submittedName>
</protein>
<organism evidence="1">
    <name type="scientific">hydrothermal vent metagenome</name>
    <dbReference type="NCBI Taxonomy" id="652676"/>
    <lineage>
        <taxon>unclassified sequences</taxon>
        <taxon>metagenomes</taxon>
        <taxon>ecological metagenomes</taxon>
    </lineage>
</organism>
<gene>
    <name evidence="1" type="ORF">MNB_SM-5-471</name>
</gene>
<accession>A0A1W1CZ61</accession>
<evidence type="ECO:0000313" key="1">
    <source>
        <dbReference type="EMBL" id="SFV70911.1"/>
    </source>
</evidence>